<protein>
    <submittedName>
        <fullName evidence="2">Uncharacterized protein</fullName>
    </submittedName>
</protein>
<evidence type="ECO:0000313" key="2">
    <source>
        <dbReference type="EMBL" id="MPN19761.1"/>
    </source>
</evidence>
<dbReference type="AlphaFoldDB" id="A0A645FYY8"/>
<gene>
    <name evidence="2" type="ORF">SDC9_167133</name>
</gene>
<comment type="caution">
    <text evidence="2">The sequence shown here is derived from an EMBL/GenBank/DDBJ whole genome shotgun (WGS) entry which is preliminary data.</text>
</comment>
<dbReference type="EMBL" id="VSSQ01067366">
    <property type="protein sequence ID" value="MPN19761.1"/>
    <property type="molecule type" value="Genomic_DNA"/>
</dbReference>
<feature type="region of interest" description="Disordered" evidence="1">
    <location>
        <begin position="181"/>
        <end position="206"/>
    </location>
</feature>
<accession>A0A645FYY8</accession>
<organism evidence="2">
    <name type="scientific">bioreactor metagenome</name>
    <dbReference type="NCBI Taxonomy" id="1076179"/>
    <lineage>
        <taxon>unclassified sequences</taxon>
        <taxon>metagenomes</taxon>
        <taxon>ecological metagenomes</taxon>
    </lineage>
</organism>
<evidence type="ECO:0000256" key="1">
    <source>
        <dbReference type="SAM" id="MobiDB-lite"/>
    </source>
</evidence>
<name>A0A645FYY8_9ZZZZ</name>
<proteinExistence type="predicted"/>
<reference evidence="2" key="1">
    <citation type="submission" date="2019-08" db="EMBL/GenBank/DDBJ databases">
        <authorList>
            <person name="Kucharzyk K."/>
            <person name="Murdoch R.W."/>
            <person name="Higgins S."/>
            <person name="Loffler F."/>
        </authorList>
    </citation>
    <scope>NUCLEOTIDE SEQUENCE</scope>
</reference>
<sequence>MRVDHRDLEGHVFHVFPATTDLHVEMRRPFRPMYPQIDQCRIQALDERSGTFSRGLRLKLGHPRDFVQVATLTALEFMERSPPDHRQTNHNSQPESQTARLLAALRERGTHDRDIVRECLRTACRPPIENYLVPETVCRADYDQRTPACPASSAVQADVASVFAPRPEMAIRVGHAEKAGNALSRPGYRPSPSTGCGRAGSGHRHR</sequence>